<organism evidence="2 3">
    <name type="scientific">Panicum hallii var. hallii</name>
    <dbReference type="NCBI Taxonomy" id="1504633"/>
    <lineage>
        <taxon>Eukaryota</taxon>
        <taxon>Viridiplantae</taxon>
        <taxon>Streptophyta</taxon>
        <taxon>Embryophyta</taxon>
        <taxon>Tracheophyta</taxon>
        <taxon>Spermatophyta</taxon>
        <taxon>Magnoliopsida</taxon>
        <taxon>Liliopsida</taxon>
        <taxon>Poales</taxon>
        <taxon>Poaceae</taxon>
        <taxon>PACMAD clade</taxon>
        <taxon>Panicoideae</taxon>
        <taxon>Panicodae</taxon>
        <taxon>Paniceae</taxon>
        <taxon>Panicinae</taxon>
        <taxon>Panicum</taxon>
        <taxon>Panicum sect. Panicum</taxon>
    </lineage>
</organism>
<accession>A0A2T7CNM3</accession>
<dbReference type="EMBL" id="CM009756">
    <property type="protein sequence ID" value="PUZ44921.1"/>
    <property type="molecule type" value="Genomic_DNA"/>
</dbReference>
<evidence type="ECO:0000313" key="2">
    <source>
        <dbReference type="EMBL" id="PUZ44921.1"/>
    </source>
</evidence>
<evidence type="ECO:0000313" key="3">
    <source>
        <dbReference type="Proteomes" id="UP000244336"/>
    </source>
</evidence>
<feature type="compositionally biased region" description="Polar residues" evidence="1">
    <location>
        <begin position="92"/>
        <end position="101"/>
    </location>
</feature>
<protein>
    <submittedName>
        <fullName evidence="2">Uncharacterized protein</fullName>
    </submittedName>
</protein>
<gene>
    <name evidence="2" type="ORF">GQ55_8G175000</name>
</gene>
<name>A0A2T7CNM3_9POAL</name>
<dbReference type="Proteomes" id="UP000244336">
    <property type="component" value="Chromosome 8"/>
</dbReference>
<proteinExistence type="predicted"/>
<feature type="region of interest" description="Disordered" evidence="1">
    <location>
        <begin position="47"/>
        <end position="101"/>
    </location>
</feature>
<evidence type="ECO:0000256" key="1">
    <source>
        <dbReference type="SAM" id="MobiDB-lite"/>
    </source>
</evidence>
<keyword evidence="3" id="KW-1185">Reference proteome</keyword>
<reference evidence="2 3" key="1">
    <citation type="submission" date="2018-04" db="EMBL/GenBank/DDBJ databases">
        <title>WGS assembly of Panicum hallii var. hallii HAL2.</title>
        <authorList>
            <person name="Lovell J."/>
            <person name="Jenkins J."/>
            <person name="Lowry D."/>
            <person name="Mamidi S."/>
            <person name="Sreedasyam A."/>
            <person name="Weng X."/>
            <person name="Barry K."/>
            <person name="Bonette J."/>
            <person name="Campitelli B."/>
            <person name="Daum C."/>
            <person name="Gordon S."/>
            <person name="Gould B."/>
            <person name="Lipzen A."/>
            <person name="MacQueen A."/>
            <person name="Palacio-Mejia J."/>
            <person name="Plott C."/>
            <person name="Shakirov E."/>
            <person name="Shu S."/>
            <person name="Yoshinaga Y."/>
            <person name="Zane M."/>
            <person name="Rokhsar D."/>
            <person name="Grimwood J."/>
            <person name="Schmutz J."/>
            <person name="Juenger T."/>
        </authorList>
    </citation>
    <scope>NUCLEOTIDE SEQUENCE [LARGE SCALE GENOMIC DNA]</scope>
    <source>
        <strain evidence="3">cv. HAL2</strain>
    </source>
</reference>
<dbReference type="Gramene" id="PUZ44921">
    <property type="protein sequence ID" value="PUZ44921"/>
    <property type="gene ID" value="GQ55_8G175000"/>
</dbReference>
<dbReference type="AlphaFoldDB" id="A0A2T7CNM3"/>
<sequence>MAFPPPNPLRFYPHHDTFGSLPLDDSRRRGGAAREATRWRRERWGGVRGDKAAARGGKAAARHISPDSYHHDGDGDLLPSDVDAPHPLLADPSSTGLCWRR</sequence>
<feature type="compositionally biased region" description="Basic and acidic residues" evidence="1">
    <location>
        <begin position="64"/>
        <end position="74"/>
    </location>
</feature>